<evidence type="ECO:0000256" key="15">
    <source>
        <dbReference type="PROSITE-ProRule" id="PRU00043"/>
    </source>
</evidence>
<feature type="domain" description="Cadherin" evidence="19">
    <location>
        <begin position="405"/>
        <end position="502"/>
    </location>
</feature>
<dbReference type="PROSITE" id="PS50268">
    <property type="entry name" value="CADHERIN_2"/>
    <property type="match status" value="4"/>
</dbReference>
<dbReference type="KEGG" id="mdo:100031117"/>
<keyword evidence="14" id="KW-0325">Glycoprotein</keyword>
<evidence type="ECO:0000256" key="10">
    <source>
        <dbReference type="ARBA" id="ARBA00022889"/>
    </source>
</evidence>
<dbReference type="GO" id="GO:0060231">
    <property type="term" value="P:mesenchymal to epithelial transition"/>
    <property type="evidence" value="ECO:0007669"/>
    <property type="project" value="Ensembl"/>
</dbReference>
<dbReference type="PRINTS" id="PR00205">
    <property type="entry name" value="CADHERIN"/>
</dbReference>
<dbReference type="STRING" id="13616.ENSMODP00000013697"/>
<evidence type="ECO:0000256" key="14">
    <source>
        <dbReference type="ARBA" id="ARBA00023180"/>
    </source>
</evidence>
<evidence type="ECO:0000256" key="3">
    <source>
        <dbReference type="ARBA" id="ARBA00022475"/>
    </source>
</evidence>
<dbReference type="Proteomes" id="UP000002280">
    <property type="component" value="Chromosome 3"/>
</dbReference>
<dbReference type="InterPro" id="IPR002126">
    <property type="entry name" value="Cadherin-like_dom"/>
</dbReference>
<keyword evidence="7 18" id="KW-0732">Signal</keyword>
<evidence type="ECO:0000256" key="7">
    <source>
        <dbReference type="ARBA" id="ARBA00022729"/>
    </source>
</evidence>
<dbReference type="GO" id="GO:0002934">
    <property type="term" value="P:desmosome organization"/>
    <property type="evidence" value="ECO:0007669"/>
    <property type="project" value="Ensembl"/>
</dbReference>
<dbReference type="PROSITE" id="PS00232">
    <property type="entry name" value="CADHERIN_1"/>
    <property type="match status" value="3"/>
</dbReference>
<keyword evidence="5 17" id="KW-0812">Transmembrane</keyword>
<dbReference type="GO" id="GO:0098911">
    <property type="term" value="P:regulation of ventricular cardiac muscle cell action potential"/>
    <property type="evidence" value="ECO:0007669"/>
    <property type="project" value="Ensembl"/>
</dbReference>
<dbReference type="GO" id="GO:1903672">
    <property type="term" value="P:positive regulation of sprouting angiogenesis"/>
    <property type="evidence" value="ECO:0007669"/>
    <property type="project" value="Ensembl"/>
</dbReference>
<dbReference type="OMA" id="FDEHFLD"/>
<dbReference type="FunFam" id="4.10.900.10:FF:000003">
    <property type="entry name" value="Desmoglein 1"/>
    <property type="match status" value="1"/>
</dbReference>
<dbReference type="Gene3D" id="2.60.40.60">
    <property type="entry name" value="Cadherins"/>
    <property type="match status" value="5"/>
</dbReference>
<dbReference type="GO" id="GO:0086091">
    <property type="term" value="P:regulation of heart rate by cardiac conduction"/>
    <property type="evidence" value="ECO:0007669"/>
    <property type="project" value="Ensembl"/>
</dbReference>
<evidence type="ECO:0000256" key="11">
    <source>
        <dbReference type="ARBA" id="ARBA00022949"/>
    </source>
</evidence>
<dbReference type="GO" id="GO:0014704">
    <property type="term" value="C:intercalated disc"/>
    <property type="evidence" value="ECO:0007669"/>
    <property type="project" value="Ensembl"/>
</dbReference>
<dbReference type="GO" id="GO:0030057">
    <property type="term" value="C:desmosome"/>
    <property type="evidence" value="ECO:0000318"/>
    <property type="project" value="GO_Central"/>
</dbReference>
<dbReference type="Bgee" id="ENSMODG00000010945">
    <property type="expression patterns" value="Expressed in extraembryonic membrane and 12 other cell types or tissues"/>
</dbReference>
<reference evidence="20 21" key="1">
    <citation type="journal article" date="2007" name="Nature">
        <title>Genome of the marsupial Monodelphis domestica reveals innovation in non-coding sequences.</title>
        <authorList>
            <person name="Mikkelsen T.S."/>
            <person name="Wakefield M.J."/>
            <person name="Aken B."/>
            <person name="Amemiya C.T."/>
            <person name="Chang J.L."/>
            <person name="Duke S."/>
            <person name="Garber M."/>
            <person name="Gentles A.J."/>
            <person name="Goodstadt L."/>
            <person name="Heger A."/>
            <person name="Jurka J."/>
            <person name="Kamal M."/>
            <person name="Mauceli E."/>
            <person name="Searle S.M."/>
            <person name="Sharpe T."/>
            <person name="Baker M.L."/>
            <person name="Batzer M.A."/>
            <person name="Benos P.V."/>
            <person name="Belov K."/>
            <person name="Clamp M."/>
            <person name="Cook A."/>
            <person name="Cuff J."/>
            <person name="Das R."/>
            <person name="Davidow L."/>
            <person name="Deakin J.E."/>
            <person name="Fazzari M.J."/>
            <person name="Glass J.L."/>
            <person name="Grabherr M."/>
            <person name="Greally J.M."/>
            <person name="Gu W."/>
            <person name="Hore T.A."/>
            <person name="Huttley G.A."/>
            <person name="Kleber M."/>
            <person name="Jirtle R.L."/>
            <person name="Koina E."/>
            <person name="Lee J.T."/>
            <person name="Mahony S."/>
            <person name="Marra M.A."/>
            <person name="Miller R.D."/>
            <person name="Nicholls R.D."/>
            <person name="Oda M."/>
            <person name="Papenfuss A.T."/>
            <person name="Parra Z.E."/>
            <person name="Pollock D.D."/>
            <person name="Ray D.A."/>
            <person name="Schein J.E."/>
            <person name="Speed T.P."/>
            <person name="Thompson K."/>
            <person name="VandeBerg J.L."/>
            <person name="Wade C.M."/>
            <person name="Walker J.A."/>
            <person name="Waters P.D."/>
            <person name="Webber C."/>
            <person name="Weidman J.R."/>
            <person name="Xie X."/>
            <person name="Zody M.C."/>
            <person name="Baldwin J."/>
            <person name="Abdouelleil A."/>
            <person name="Abdulkadir J."/>
            <person name="Abebe A."/>
            <person name="Abera B."/>
            <person name="Abreu J."/>
            <person name="Acer S.C."/>
            <person name="Aftuck L."/>
            <person name="Alexander A."/>
            <person name="An P."/>
            <person name="Anderson E."/>
            <person name="Anderson S."/>
            <person name="Arachi H."/>
            <person name="Azer M."/>
            <person name="Bachantsang P."/>
            <person name="Barry A."/>
            <person name="Bayul T."/>
            <person name="Berlin A."/>
            <person name="Bessette D."/>
            <person name="Bloom T."/>
            <person name="Bloom T."/>
            <person name="Boguslavskiy L."/>
            <person name="Bonnet C."/>
            <person name="Boukhgalter B."/>
            <person name="Bourzgui I."/>
            <person name="Brown A."/>
            <person name="Cahill P."/>
            <person name="Channer S."/>
            <person name="Cheshatsang Y."/>
            <person name="Chuda L."/>
            <person name="Citroen M."/>
            <person name="Collymore A."/>
            <person name="Cooke P."/>
            <person name="Costello M."/>
            <person name="D'Aco K."/>
            <person name="Daza R."/>
            <person name="De Haan G."/>
            <person name="DeGray S."/>
            <person name="DeMaso C."/>
            <person name="Dhargay N."/>
            <person name="Dooley K."/>
            <person name="Dooley E."/>
            <person name="Doricent M."/>
            <person name="Dorje P."/>
            <person name="Dorjee K."/>
            <person name="Dupes A."/>
            <person name="Elong R."/>
            <person name="Falk J."/>
            <person name="Farina A."/>
            <person name="Faro S."/>
            <person name="Ferguson D."/>
            <person name="Fisher S."/>
            <person name="Foley C.D."/>
            <person name="Franke A."/>
            <person name="Friedrich D."/>
            <person name="Gadbois L."/>
            <person name="Gearin G."/>
            <person name="Gearin C.R."/>
            <person name="Giannoukos G."/>
            <person name="Goode T."/>
            <person name="Graham J."/>
            <person name="Grandbois E."/>
            <person name="Grewal S."/>
            <person name="Gyaltsen K."/>
            <person name="Hafez N."/>
            <person name="Hagos B."/>
            <person name="Hall J."/>
            <person name="Henson C."/>
            <person name="Hollinger A."/>
            <person name="Honan T."/>
            <person name="Huard M.D."/>
            <person name="Hughes L."/>
            <person name="Hurhula B."/>
            <person name="Husby M.E."/>
            <person name="Kamat A."/>
            <person name="Kanga B."/>
            <person name="Kashin S."/>
            <person name="Khazanovich D."/>
            <person name="Kisner P."/>
            <person name="Lance K."/>
            <person name="Lara M."/>
            <person name="Lee W."/>
            <person name="Lennon N."/>
            <person name="Letendre F."/>
            <person name="LeVine R."/>
            <person name="Lipovsky A."/>
            <person name="Liu X."/>
            <person name="Liu J."/>
            <person name="Liu S."/>
            <person name="Lokyitsang T."/>
            <person name="Lokyitsang Y."/>
            <person name="Lubonja R."/>
            <person name="Lui A."/>
            <person name="MacDonald P."/>
            <person name="Magnisalis V."/>
            <person name="Maru K."/>
            <person name="Matthews C."/>
            <person name="McCusker W."/>
            <person name="McDonough S."/>
            <person name="Mehta T."/>
            <person name="Meldrim J."/>
            <person name="Meneus L."/>
            <person name="Mihai O."/>
            <person name="Mihalev A."/>
            <person name="Mihova T."/>
            <person name="Mittelman R."/>
            <person name="Mlenga V."/>
            <person name="Montmayeur A."/>
            <person name="Mulrain L."/>
            <person name="Navidi A."/>
            <person name="Naylor J."/>
            <person name="Negash T."/>
            <person name="Nguyen T."/>
            <person name="Nguyen N."/>
            <person name="Nicol R."/>
            <person name="Norbu C."/>
            <person name="Norbu N."/>
            <person name="Novod N."/>
            <person name="O'Neill B."/>
            <person name="Osman S."/>
            <person name="Markiewicz E."/>
            <person name="Oyono O.L."/>
            <person name="Patti C."/>
            <person name="Phunkhang P."/>
            <person name="Pierre F."/>
            <person name="Priest M."/>
            <person name="Raghuraman S."/>
            <person name="Rege F."/>
            <person name="Reyes R."/>
            <person name="Rise C."/>
            <person name="Rogov P."/>
            <person name="Ross K."/>
            <person name="Ryan E."/>
            <person name="Settipalli S."/>
            <person name="Shea T."/>
            <person name="Sherpa N."/>
            <person name="Shi L."/>
            <person name="Shih D."/>
            <person name="Sparrow T."/>
            <person name="Spaulding J."/>
            <person name="Stalker J."/>
            <person name="Stange-Thomann N."/>
            <person name="Stavropoulos S."/>
            <person name="Stone C."/>
            <person name="Strader C."/>
            <person name="Tesfaye S."/>
            <person name="Thomson T."/>
            <person name="Thoulutsang Y."/>
            <person name="Thoulutsang D."/>
            <person name="Topham K."/>
            <person name="Topping I."/>
            <person name="Tsamla T."/>
            <person name="Vassiliev H."/>
            <person name="Vo A."/>
            <person name="Wangchuk T."/>
            <person name="Wangdi T."/>
            <person name="Weiand M."/>
            <person name="Wilkinson J."/>
            <person name="Wilson A."/>
            <person name="Yadav S."/>
            <person name="Young G."/>
            <person name="Yu Q."/>
            <person name="Zembek L."/>
            <person name="Zhong D."/>
            <person name="Zimmer A."/>
            <person name="Zwirko Z."/>
            <person name="Jaffe D.B."/>
            <person name="Alvarez P."/>
            <person name="Brockman W."/>
            <person name="Butler J."/>
            <person name="Chin C."/>
            <person name="Gnerre S."/>
            <person name="MacCallum I."/>
            <person name="Graves J.A."/>
            <person name="Ponting C.P."/>
            <person name="Breen M."/>
            <person name="Samollow P.B."/>
            <person name="Lander E.S."/>
            <person name="Lindblad-Toh K."/>
        </authorList>
    </citation>
    <scope>NUCLEOTIDE SEQUENCE [LARGE SCALE GENOMIC DNA]</scope>
</reference>
<organism evidence="20 21">
    <name type="scientific">Monodelphis domestica</name>
    <name type="common">Gray short-tailed opossum</name>
    <dbReference type="NCBI Taxonomy" id="13616"/>
    <lineage>
        <taxon>Eukaryota</taxon>
        <taxon>Metazoa</taxon>
        <taxon>Chordata</taxon>
        <taxon>Craniata</taxon>
        <taxon>Vertebrata</taxon>
        <taxon>Euteleostomi</taxon>
        <taxon>Mammalia</taxon>
        <taxon>Metatheria</taxon>
        <taxon>Didelphimorphia</taxon>
        <taxon>Didelphidae</taxon>
        <taxon>Monodelphis</taxon>
    </lineage>
</organism>
<dbReference type="Gene3D" id="4.10.900.10">
    <property type="entry name" value="TCF3-CBD (Catenin binding domain)"/>
    <property type="match status" value="1"/>
</dbReference>
<feature type="region of interest" description="Disordered" evidence="16">
    <location>
        <begin position="1139"/>
        <end position="1167"/>
    </location>
</feature>
<evidence type="ECO:0000256" key="18">
    <source>
        <dbReference type="SAM" id="SignalP"/>
    </source>
</evidence>
<keyword evidence="9 15" id="KW-0106">Calcium</keyword>
<dbReference type="HOGENOM" id="CLU_005284_0_0_1"/>
<dbReference type="InterPro" id="IPR027397">
    <property type="entry name" value="Catenin-bd_sf"/>
</dbReference>
<keyword evidence="3" id="KW-1003">Cell membrane</keyword>
<comment type="subcellular location">
    <subcellularLocation>
        <location evidence="2">Cell junction</location>
        <location evidence="2">Desmosome</location>
    </subcellularLocation>
    <subcellularLocation>
        <location evidence="1">Cell membrane</location>
        <topology evidence="1">Single-pass type I membrane protein</topology>
    </subcellularLocation>
</comment>
<feature type="region of interest" description="Disordered" evidence="16">
    <location>
        <begin position="895"/>
        <end position="982"/>
    </location>
</feature>
<dbReference type="SMART" id="SM00112">
    <property type="entry name" value="CA"/>
    <property type="match status" value="4"/>
</dbReference>
<keyword evidence="8" id="KW-0677">Repeat</keyword>
<dbReference type="PANTHER" id="PTHR24025">
    <property type="entry name" value="DESMOGLEIN FAMILY MEMBER"/>
    <property type="match status" value="1"/>
</dbReference>
<dbReference type="GO" id="GO:0150107">
    <property type="term" value="P:positive regulation of protein localization to cell-cell junction"/>
    <property type="evidence" value="ECO:0007669"/>
    <property type="project" value="Ensembl"/>
</dbReference>
<dbReference type="GO" id="GO:0050839">
    <property type="term" value="F:cell adhesion molecule binding"/>
    <property type="evidence" value="ECO:0007669"/>
    <property type="project" value="Ensembl"/>
</dbReference>
<dbReference type="GO" id="GO:0086073">
    <property type="term" value="P:bundle of His cell-Purkinje myocyte adhesion involved in cell communication"/>
    <property type="evidence" value="ECO:0007669"/>
    <property type="project" value="Ensembl"/>
</dbReference>
<dbReference type="GO" id="GO:0009986">
    <property type="term" value="C:cell surface"/>
    <property type="evidence" value="ECO:0007669"/>
    <property type="project" value="Ensembl"/>
</dbReference>
<evidence type="ECO:0000256" key="2">
    <source>
        <dbReference type="ARBA" id="ARBA00004568"/>
    </source>
</evidence>
<dbReference type="GO" id="GO:0106015">
    <property type="term" value="P:negative regulation of inflammatory response to wounding"/>
    <property type="evidence" value="ECO:0007669"/>
    <property type="project" value="Ensembl"/>
</dbReference>
<evidence type="ECO:0000256" key="17">
    <source>
        <dbReference type="SAM" id="Phobius"/>
    </source>
</evidence>
<feature type="domain" description="Cadherin" evidence="19">
    <location>
        <begin position="163"/>
        <end position="275"/>
    </location>
</feature>
<dbReference type="GO" id="GO:0010719">
    <property type="term" value="P:negative regulation of epithelial to mesenchymal transition"/>
    <property type="evidence" value="ECO:0007669"/>
    <property type="project" value="Ensembl"/>
</dbReference>
<dbReference type="CDD" id="cd11304">
    <property type="entry name" value="Cadherin_repeat"/>
    <property type="match status" value="3"/>
</dbReference>
<dbReference type="PANTHER" id="PTHR24025:SF1">
    <property type="entry name" value="DESMOGLEIN-2"/>
    <property type="match status" value="1"/>
</dbReference>
<dbReference type="FunFam" id="2.60.40.60:FF:000031">
    <property type="entry name" value="Cadherin 3"/>
    <property type="match status" value="1"/>
</dbReference>
<evidence type="ECO:0000313" key="20">
    <source>
        <dbReference type="Ensembl" id="ENSMODP00000013697.4"/>
    </source>
</evidence>
<dbReference type="GeneTree" id="ENSGT01030000234624"/>
<evidence type="ECO:0000256" key="1">
    <source>
        <dbReference type="ARBA" id="ARBA00004251"/>
    </source>
</evidence>
<dbReference type="GO" id="GO:0005509">
    <property type="term" value="F:calcium ion binding"/>
    <property type="evidence" value="ECO:0000318"/>
    <property type="project" value="GO_Central"/>
</dbReference>
<dbReference type="Ensembl" id="ENSMODT00000013947.5">
    <property type="protein sequence ID" value="ENSMODP00000013697.4"/>
    <property type="gene ID" value="ENSMODG00000010945.5"/>
</dbReference>
<dbReference type="GO" id="GO:0005737">
    <property type="term" value="C:cytoplasm"/>
    <property type="evidence" value="ECO:0007669"/>
    <property type="project" value="Ensembl"/>
</dbReference>
<feature type="transmembrane region" description="Helical" evidence="17">
    <location>
        <begin position="610"/>
        <end position="637"/>
    </location>
</feature>
<reference evidence="20" key="3">
    <citation type="submission" date="2025-09" db="UniProtKB">
        <authorList>
            <consortium name="Ensembl"/>
        </authorList>
    </citation>
    <scope>IDENTIFICATION</scope>
</reference>
<dbReference type="GO" id="GO:0003165">
    <property type="term" value="P:Purkinje myocyte development"/>
    <property type="evidence" value="ECO:0007669"/>
    <property type="project" value="Ensembl"/>
</dbReference>
<reference evidence="20" key="2">
    <citation type="submission" date="2025-08" db="UniProtKB">
        <authorList>
            <consortium name="Ensembl"/>
        </authorList>
    </citation>
    <scope>IDENTIFICATION</scope>
</reference>
<evidence type="ECO:0000313" key="21">
    <source>
        <dbReference type="Proteomes" id="UP000002280"/>
    </source>
</evidence>
<keyword evidence="10" id="KW-0130">Cell adhesion</keyword>
<feature type="signal peptide" evidence="18">
    <location>
        <begin position="1"/>
        <end position="26"/>
    </location>
</feature>
<dbReference type="InterPro" id="IPR009122">
    <property type="entry name" value="Desmosomal_cadherin"/>
</dbReference>
<evidence type="ECO:0000256" key="6">
    <source>
        <dbReference type="ARBA" id="ARBA00022723"/>
    </source>
</evidence>
<proteinExistence type="predicted"/>
<dbReference type="GO" id="GO:0007156">
    <property type="term" value="P:homophilic cell adhesion via plasma membrane adhesion molecules"/>
    <property type="evidence" value="ECO:0007669"/>
    <property type="project" value="Ensembl"/>
</dbReference>
<feature type="compositionally biased region" description="Polar residues" evidence="16">
    <location>
        <begin position="909"/>
        <end position="952"/>
    </location>
</feature>
<evidence type="ECO:0000256" key="9">
    <source>
        <dbReference type="ARBA" id="ARBA00022837"/>
    </source>
</evidence>
<dbReference type="eggNOG" id="KOG3594">
    <property type="taxonomic scope" value="Eukaryota"/>
</dbReference>
<dbReference type="GO" id="GO:0043066">
    <property type="term" value="P:negative regulation of apoptotic process"/>
    <property type="evidence" value="ECO:0007669"/>
    <property type="project" value="Ensembl"/>
</dbReference>
<dbReference type="AlphaFoldDB" id="F7EP22"/>
<dbReference type="InterPro" id="IPR050971">
    <property type="entry name" value="Cadherin-domain_protein"/>
</dbReference>
<dbReference type="InterPro" id="IPR015919">
    <property type="entry name" value="Cadherin-like_sf"/>
</dbReference>
<evidence type="ECO:0000256" key="16">
    <source>
        <dbReference type="SAM" id="MobiDB-lite"/>
    </source>
</evidence>
<feature type="domain" description="Cadherin" evidence="19">
    <location>
        <begin position="73"/>
        <end position="162"/>
    </location>
</feature>
<dbReference type="GO" id="GO:0098609">
    <property type="term" value="P:cell-cell adhesion"/>
    <property type="evidence" value="ECO:0000318"/>
    <property type="project" value="GO_Central"/>
</dbReference>
<keyword evidence="4" id="KW-0165">Cleavage on pair of basic residues</keyword>
<evidence type="ECO:0000256" key="4">
    <source>
        <dbReference type="ARBA" id="ARBA00022685"/>
    </source>
</evidence>
<dbReference type="Pfam" id="PF00028">
    <property type="entry name" value="Cadherin"/>
    <property type="match status" value="4"/>
</dbReference>
<dbReference type="GO" id="GO:0045602">
    <property type="term" value="P:negative regulation of endothelial cell differentiation"/>
    <property type="evidence" value="ECO:0007669"/>
    <property type="project" value="Ensembl"/>
</dbReference>
<dbReference type="FunCoup" id="F7EP22">
    <property type="interactions" value="109"/>
</dbReference>
<dbReference type="InterPro" id="IPR020894">
    <property type="entry name" value="Cadherin_CS"/>
</dbReference>
<keyword evidence="13 17" id="KW-0472">Membrane</keyword>
<evidence type="ECO:0000256" key="5">
    <source>
        <dbReference type="ARBA" id="ARBA00022692"/>
    </source>
</evidence>
<dbReference type="GO" id="GO:0072089">
    <property type="term" value="P:stem cell proliferation"/>
    <property type="evidence" value="ECO:0007669"/>
    <property type="project" value="Ensembl"/>
</dbReference>
<evidence type="ECO:0000256" key="13">
    <source>
        <dbReference type="ARBA" id="ARBA00023136"/>
    </source>
</evidence>
<dbReference type="FunFam" id="2.60.40.60:FF:000083">
    <property type="entry name" value="Desmoglein 1"/>
    <property type="match status" value="1"/>
</dbReference>
<dbReference type="SUPFAM" id="SSF49313">
    <property type="entry name" value="Cadherin-like"/>
    <property type="match status" value="4"/>
</dbReference>
<gene>
    <name evidence="20" type="primary">DSG2</name>
</gene>
<accession>F7EP22</accession>
<protein>
    <submittedName>
        <fullName evidence="20">Desmoglein 2</fullName>
    </submittedName>
</protein>
<dbReference type="FunFam" id="2.60.40.60:FF:000068">
    <property type="entry name" value="Desmoglein 1"/>
    <property type="match status" value="1"/>
</dbReference>
<keyword evidence="12 17" id="KW-1133">Transmembrane helix</keyword>
<dbReference type="GO" id="GO:1902459">
    <property type="term" value="P:positive regulation of stem cell population maintenance"/>
    <property type="evidence" value="ECO:0007669"/>
    <property type="project" value="Ensembl"/>
</dbReference>
<keyword evidence="21" id="KW-1185">Reference proteome</keyword>
<dbReference type="InParanoid" id="F7EP22"/>
<evidence type="ECO:0000259" key="19">
    <source>
        <dbReference type="PROSITE" id="PS50268"/>
    </source>
</evidence>
<sequence>MAVLPAEGAWRLGALLLLICFHFGNGLHLKVLHTDNENGLISPQGNLIRQKREWITAPVSLREGEDLSKKNPIARIHSDLAHEQNIKVTYRYTGQGITEPPFGVFVFDKITGELNVTKILDREEVPMYILTGYALDERGNNLERPLELRIKVLDVNDNEPVFTQDVFVGSVEELSPANTLVMKISATDADEKNHINSQVSYKIVSQEPAQPFVFFLDKDKGEILTTAFLLDREKHSHYSLIVEASDRSGQKTDKPVSRAKVQINILDVNDNIPVAEFEMYENTIEENQANVEVIRIKVTDLDEVGSDNWLANFTFISGNEEGYFHVETDSQTNEGIVTLVKELDYEVLKSLDLKIIVTNKAPFHKSIRNKFKAKSIPIKIKVKNVVEGVYFQSQSIKVQTSEQMERSEIGKTIGKFQAYDQDTGKIAHVTYAKGEDVDNWITVDPITSEIKLVKIPDYESKYVINGTYIAKIVAITKDIPSKTVTGTIEIMVKDINDNCPELVNPVQTICDDSTYVNVTAKDLDGYPYSSPFSFAVIDKPAGMAENWYFGHQESTSAWLIPKELKIGRSEVHLSVSDNQGLSCPEKQILTLTVCNCVSGSGCTEPLFDPYVGLGSGAIGLMIFALLLLLLLPLLLLLCHCGGGGGGAHGFTAIPGTVEMLHPWNNEGAPPEDKVVTPLLATDAGVNFGATPGGLTRVGIISSESTKRGSSSGHHTMTVVDGGWEEHRNLLTSGITRTVGSAGAMSGATTMGAAGAMSGATTMGAAGAMSGATTMGAAGAMSGATTMGAAGAMSGATMLGAAGAMGAVGARTTTMALNEEYLKNYFSDKAASYVDNDEIQAAKDCLLVYSQEDSQSLHGSIGCCSFIEGDWDDSYLDDLGIKFKMLAEICTGQKLETANEPSPGHKLPTKASTRTASHSLYEQSTLQTEKSHSSSSGISLQASKPLSESPSETTKQELFAERSFSSRQGLKVGRPGPDLPPGNIVITETSYASGSTLPPSTLILNSRPPQSLVVTERVYAPTSALVDQPLVRQREDQSNMVVTERVYAPASALVDQPLRQREDQSNMVITEVARPKGAMSGSLGNIMDVPDSSYVVVRERESFLAPSSGLQSVMVTEGGVASTSNLQASKTASLQKNLDLQESGPSHSMVTASSTRITKHSTVQHSYS</sequence>
<dbReference type="PRINTS" id="PR01819">
    <property type="entry name" value="DESMOGLEIN"/>
</dbReference>
<dbReference type="FunFam" id="2.60.40.60:FF:000011">
    <property type="entry name" value="Cadherin 1"/>
    <property type="match status" value="1"/>
</dbReference>
<keyword evidence="6" id="KW-0479">Metal-binding</keyword>
<name>F7EP22_MONDO</name>
<evidence type="ECO:0000256" key="12">
    <source>
        <dbReference type="ARBA" id="ARBA00022989"/>
    </source>
</evidence>
<dbReference type="GO" id="GO:0045785">
    <property type="term" value="P:positive regulation of cell adhesion"/>
    <property type="evidence" value="ECO:0007669"/>
    <property type="project" value="Ensembl"/>
</dbReference>
<dbReference type="PRINTS" id="PR01818">
    <property type="entry name" value="DESMOCADHERN"/>
</dbReference>
<feature type="chain" id="PRO_5003357465" evidence="18">
    <location>
        <begin position="27"/>
        <end position="1167"/>
    </location>
</feature>
<evidence type="ECO:0000256" key="8">
    <source>
        <dbReference type="ARBA" id="ARBA00022737"/>
    </source>
</evidence>
<dbReference type="GO" id="GO:0005886">
    <property type="term" value="C:plasma membrane"/>
    <property type="evidence" value="ECO:0007669"/>
    <property type="project" value="UniProtKB-SubCell"/>
</dbReference>
<keyword evidence="11" id="KW-0965">Cell junction</keyword>
<dbReference type="FunFam" id="2.60.40.60:FF:000074">
    <property type="entry name" value="Desmoglein 4"/>
    <property type="match status" value="1"/>
</dbReference>
<feature type="domain" description="Cadherin" evidence="19">
    <location>
        <begin position="276"/>
        <end position="396"/>
    </location>
</feature>